<keyword evidence="1" id="KW-0472">Membrane</keyword>
<dbReference type="Proteomes" id="UP000030445">
    <property type="component" value="Unassembled WGS sequence"/>
</dbReference>
<organism evidence="2 3">
    <name type="scientific">Prochlorococcus marinus str. MIT 9302</name>
    <dbReference type="NCBI Taxonomy" id="74545"/>
    <lineage>
        <taxon>Bacteria</taxon>
        <taxon>Bacillati</taxon>
        <taxon>Cyanobacteriota</taxon>
        <taxon>Cyanophyceae</taxon>
        <taxon>Synechococcales</taxon>
        <taxon>Prochlorococcaceae</taxon>
        <taxon>Prochlorococcus</taxon>
    </lineage>
</organism>
<comment type="caution">
    <text evidence="2">The sequence shown here is derived from an EMBL/GenBank/DDBJ whole genome shotgun (WGS) entry which is preliminary data.</text>
</comment>
<dbReference type="AlphaFoldDB" id="A0A0A2AAU6"/>
<feature type="transmembrane region" description="Helical" evidence="1">
    <location>
        <begin position="21"/>
        <end position="43"/>
    </location>
</feature>
<evidence type="ECO:0000313" key="2">
    <source>
        <dbReference type="EMBL" id="KGF97624.1"/>
    </source>
</evidence>
<evidence type="ECO:0000256" key="1">
    <source>
        <dbReference type="SAM" id="Phobius"/>
    </source>
</evidence>
<name>A0A0A2AAU6_PROMR</name>
<dbReference type="OrthoDB" id="541115at2"/>
<keyword evidence="1" id="KW-0812">Transmembrane</keyword>
<evidence type="ECO:0000313" key="3">
    <source>
        <dbReference type="Proteomes" id="UP000030445"/>
    </source>
</evidence>
<sequence>MSDKKKDTKKDFKKNKAMLAYGVIQLGSAVVSAVALVAIALSFCSLKKESKFFNECVEEMKATGSPTADAVRFCTGG</sequence>
<protein>
    <submittedName>
        <fullName evidence="2">Uncharacterized protein</fullName>
    </submittedName>
</protein>
<accession>A0A0A2AAU6</accession>
<keyword evidence="1" id="KW-1133">Transmembrane helix</keyword>
<dbReference type="eggNOG" id="ENOG50320KI">
    <property type="taxonomic scope" value="Bacteria"/>
</dbReference>
<gene>
    <name evidence="2" type="ORF">EU96_1338</name>
</gene>
<dbReference type="EMBL" id="JNAM01000010">
    <property type="protein sequence ID" value="KGF97624.1"/>
    <property type="molecule type" value="Genomic_DNA"/>
</dbReference>
<proteinExistence type="predicted"/>
<reference evidence="3" key="1">
    <citation type="journal article" date="2014" name="Sci. Data">
        <title>Genomes of diverse isolates of the marine cyanobacterium Prochlorococcus.</title>
        <authorList>
            <person name="Biller S."/>
            <person name="Berube P."/>
            <person name="Thompson J."/>
            <person name="Kelly L."/>
            <person name="Roggensack S."/>
            <person name="Awad L."/>
            <person name="Roache-Johnson K."/>
            <person name="Ding H."/>
            <person name="Giovannoni S.J."/>
            <person name="Moore L.R."/>
            <person name="Chisholm S.W."/>
        </authorList>
    </citation>
    <scope>NUCLEOTIDE SEQUENCE [LARGE SCALE GENOMIC DNA]</scope>
    <source>
        <strain evidence="3">MIT 9302</strain>
    </source>
</reference>
<dbReference type="RefSeq" id="WP_025880550.1">
    <property type="nucleotide sequence ID" value="NZ_CP138951.1"/>
</dbReference>